<dbReference type="GeneTree" id="ENSGT00940000155619"/>
<feature type="domain" description="VWFA" evidence="9">
    <location>
        <begin position="28"/>
        <end position="200"/>
    </location>
</feature>
<evidence type="ECO:0000313" key="11">
    <source>
        <dbReference type="Proteomes" id="UP000694569"/>
    </source>
</evidence>
<protein>
    <recommendedName>
        <fullName evidence="9">VWFA domain-containing protein</fullName>
    </recommendedName>
</protein>
<reference evidence="10" key="2">
    <citation type="submission" date="2025-09" db="UniProtKB">
        <authorList>
            <consortium name="Ensembl"/>
        </authorList>
    </citation>
    <scope>IDENTIFICATION</scope>
</reference>
<dbReference type="PROSITE" id="PS50234">
    <property type="entry name" value="VWFA"/>
    <property type="match status" value="2"/>
</dbReference>
<dbReference type="Proteomes" id="UP000694569">
    <property type="component" value="Unplaced"/>
</dbReference>
<name>A0A8C5PKN8_9ANUR</name>
<proteinExistence type="predicted"/>
<dbReference type="AlphaFoldDB" id="A0A8C5PKN8"/>
<dbReference type="SMART" id="SM00327">
    <property type="entry name" value="VWA"/>
    <property type="match status" value="2"/>
</dbReference>
<dbReference type="InterPro" id="IPR002035">
    <property type="entry name" value="VWF_A"/>
</dbReference>
<evidence type="ECO:0000256" key="4">
    <source>
        <dbReference type="ARBA" id="ARBA00022729"/>
    </source>
</evidence>
<evidence type="ECO:0000256" key="5">
    <source>
        <dbReference type="ARBA" id="ARBA00022737"/>
    </source>
</evidence>
<accession>A0A8C5PKN8</accession>
<dbReference type="InterPro" id="IPR050525">
    <property type="entry name" value="ECM_Assembly_Org"/>
</dbReference>
<keyword evidence="3" id="KW-0272">Extracellular matrix</keyword>
<feature type="signal peptide" evidence="8">
    <location>
        <begin position="1"/>
        <end position="23"/>
    </location>
</feature>
<dbReference type="Ensembl" id="ENSLLET00000025164.1">
    <property type="protein sequence ID" value="ENSLLEP00000024245.1"/>
    <property type="gene ID" value="ENSLLEG00000015394.1"/>
</dbReference>
<dbReference type="CDD" id="cd01472">
    <property type="entry name" value="vWA_collagen"/>
    <property type="match status" value="1"/>
</dbReference>
<dbReference type="GO" id="GO:0005576">
    <property type="term" value="C:extracellular region"/>
    <property type="evidence" value="ECO:0007669"/>
    <property type="project" value="UniProtKB-SubCell"/>
</dbReference>
<keyword evidence="5" id="KW-0677">Repeat</keyword>
<evidence type="ECO:0000313" key="10">
    <source>
        <dbReference type="Ensembl" id="ENSLLEP00000024245.1"/>
    </source>
</evidence>
<feature type="domain" description="VWFA" evidence="9">
    <location>
        <begin position="236"/>
        <end position="405"/>
    </location>
</feature>
<dbReference type="PRINTS" id="PR00453">
    <property type="entry name" value="VWFADOMAIN"/>
</dbReference>
<keyword evidence="7" id="KW-0379">Hydroxylation</keyword>
<sequence>QVLLKCLLQQLLLLLLSQQPVSLMQLLCVTFLISFASLSHIHYEEFKEMQNFLVDLVDVFDIGPQKVRFGAVQYSDTYLLEFQIGSDYSKTNLKLAIKNFRQLGGGTKTGQAMNYIRQLVLDPQNARAKNIPVYLIVLTDGESADSVKEAAEILRSHSVKLFAIGVKAANVAELLEITGDPKRVHFVKDFGALKDIKNLVARQIWSSKGNCMIMPACVKLNCIFCSVAVYKDLKADVIFLVDSSGSIGDENYTKMKTFMKHLVNKTTVGRDSIQFGAVQFSDTTNLEFQLNSYSTASPIMDAIDRMTYMKATTYTGKALEFVSQYFTSANGARPNVKKILILITDGVAHDVVKTPAKSLRDSGVIIFSVGVLNANKHQLEEISGKNGKVRYLETFDLLKDIEDDLIFEVYTRSPHSLEHYNALE</sequence>
<keyword evidence="11" id="KW-1185">Reference proteome</keyword>
<dbReference type="Gene3D" id="3.40.50.410">
    <property type="entry name" value="von Willebrand factor, type A domain"/>
    <property type="match status" value="2"/>
</dbReference>
<keyword evidence="4 8" id="KW-0732">Signal</keyword>
<comment type="subcellular location">
    <subcellularLocation>
        <location evidence="1">Secreted</location>
        <location evidence="1">Extracellular space</location>
        <location evidence="1">Extracellular matrix</location>
    </subcellularLocation>
</comment>
<dbReference type="InterPro" id="IPR036465">
    <property type="entry name" value="vWFA_dom_sf"/>
</dbReference>
<evidence type="ECO:0000259" key="9">
    <source>
        <dbReference type="PROSITE" id="PS50234"/>
    </source>
</evidence>
<evidence type="ECO:0000256" key="6">
    <source>
        <dbReference type="ARBA" id="ARBA00023180"/>
    </source>
</evidence>
<dbReference type="PANTHER" id="PTHR24020">
    <property type="entry name" value="COLLAGEN ALPHA"/>
    <property type="match status" value="1"/>
</dbReference>
<dbReference type="Pfam" id="PF00092">
    <property type="entry name" value="VWA"/>
    <property type="match status" value="2"/>
</dbReference>
<evidence type="ECO:0000256" key="1">
    <source>
        <dbReference type="ARBA" id="ARBA00004498"/>
    </source>
</evidence>
<evidence type="ECO:0000256" key="2">
    <source>
        <dbReference type="ARBA" id="ARBA00022525"/>
    </source>
</evidence>
<keyword evidence="6" id="KW-0325">Glycoprotein</keyword>
<evidence type="ECO:0000256" key="8">
    <source>
        <dbReference type="SAM" id="SignalP"/>
    </source>
</evidence>
<keyword evidence="2" id="KW-0964">Secreted</keyword>
<feature type="chain" id="PRO_5034838072" description="VWFA domain-containing protein" evidence="8">
    <location>
        <begin position="24"/>
        <end position="424"/>
    </location>
</feature>
<evidence type="ECO:0000256" key="7">
    <source>
        <dbReference type="ARBA" id="ARBA00023278"/>
    </source>
</evidence>
<organism evidence="10 11">
    <name type="scientific">Leptobrachium leishanense</name>
    <name type="common">Leishan spiny toad</name>
    <dbReference type="NCBI Taxonomy" id="445787"/>
    <lineage>
        <taxon>Eukaryota</taxon>
        <taxon>Metazoa</taxon>
        <taxon>Chordata</taxon>
        <taxon>Craniata</taxon>
        <taxon>Vertebrata</taxon>
        <taxon>Euteleostomi</taxon>
        <taxon>Amphibia</taxon>
        <taxon>Batrachia</taxon>
        <taxon>Anura</taxon>
        <taxon>Pelobatoidea</taxon>
        <taxon>Megophryidae</taxon>
        <taxon>Leptobrachium</taxon>
    </lineage>
</organism>
<dbReference type="SUPFAM" id="SSF53300">
    <property type="entry name" value="vWA-like"/>
    <property type="match status" value="2"/>
</dbReference>
<reference evidence="10" key="1">
    <citation type="submission" date="2025-08" db="UniProtKB">
        <authorList>
            <consortium name="Ensembl"/>
        </authorList>
    </citation>
    <scope>IDENTIFICATION</scope>
</reference>
<evidence type="ECO:0000256" key="3">
    <source>
        <dbReference type="ARBA" id="ARBA00022530"/>
    </source>
</evidence>
<dbReference type="PANTHER" id="PTHR24020:SF90">
    <property type="entry name" value="COLLAGEN ALPHA-1(XXI) CHAIN"/>
    <property type="match status" value="1"/>
</dbReference>
<dbReference type="FunFam" id="3.40.50.410:FF:000004">
    <property type="entry name" value="collagen alpha-6(VI) chain"/>
    <property type="match status" value="1"/>
</dbReference>